<dbReference type="Gene3D" id="3.90.800.10">
    <property type="entry name" value="Glutamyl-tRNA Synthetase, Domain 3"/>
    <property type="match status" value="1"/>
</dbReference>
<gene>
    <name evidence="14" type="primary">glnS</name>
    <name evidence="14" type="ORF">GCM10010992_15400</name>
</gene>
<evidence type="ECO:0000256" key="4">
    <source>
        <dbReference type="ARBA" id="ARBA00022741"/>
    </source>
</evidence>
<dbReference type="InterPro" id="IPR004514">
    <property type="entry name" value="Gln-tRNA-synth"/>
</dbReference>
<keyword evidence="5 10" id="KW-0067">ATP-binding</keyword>
<evidence type="ECO:0000256" key="7">
    <source>
        <dbReference type="ARBA" id="ARBA00023146"/>
    </source>
</evidence>
<dbReference type="NCBIfam" id="NF011291">
    <property type="entry name" value="PRK14703.1"/>
    <property type="match status" value="1"/>
</dbReference>
<dbReference type="NCBIfam" id="TIGR00440">
    <property type="entry name" value="glnS"/>
    <property type="match status" value="1"/>
</dbReference>
<evidence type="ECO:0000259" key="12">
    <source>
        <dbReference type="Pfam" id="PF03950"/>
    </source>
</evidence>
<keyword evidence="7 10" id="KW-0030">Aminoacyl-tRNA synthetase</keyword>
<dbReference type="RefSeq" id="WP_188617531.1">
    <property type="nucleotide sequence ID" value="NZ_BMLV01000003.1"/>
</dbReference>
<dbReference type="InterPro" id="IPR014729">
    <property type="entry name" value="Rossmann-like_a/b/a_fold"/>
</dbReference>
<evidence type="ECO:0000256" key="5">
    <source>
        <dbReference type="ARBA" id="ARBA00022840"/>
    </source>
</evidence>
<dbReference type="InterPro" id="IPR049437">
    <property type="entry name" value="tRNA-synt_1c_C2"/>
</dbReference>
<dbReference type="InterPro" id="IPR020059">
    <property type="entry name" value="Glu/Gln-tRNA-synth_Ib_codon-bd"/>
</dbReference>
<dbReference type="Gene3D" id="2.40.240.10">
    <property type="entry name" value="Ribosomal Protein L25, Chain P"/>
    <property type="match status" value="2"/>
</dbReference>
<keyword evidence="2" id="KW-0963">Cytoplasm</keyword>
<evidence type="ECO:0000256" key="2">
    <source>
        <dbReference type="ARBA" id="ARBA00022490"/>
    </source>
</evidence>
<organism evidence="14 15">
    <name type="scientific">Cloacibacterium rupense</name>
    <dbReference type="NCBI Taxonomy" id="517423"/>
    <lineage>
        <taxon>Bacteria</taxon>
        <taxon>Pseudomonadati</taxon>
        <taxon>Bacteroidota</taxon>
        <taxon>Flavobacteriia</taxon>
        <taxon>Flavobacteriales</taxon>
        <taxon>Weeksellaceae</taxon>
    </lineage>
</organism>
<dbReference type="SUPFAM" id="SSF52374">
    <property type="entry name" value="Nucleotidylyl transferase"/>
    <property type="match status" value="1"/>
</dbReference>
<dbReference type="InterPro" id="IPR011035">
    <property type="entry name" value="Ribosomal_bL25/Gln-tRNA_synth"/>
</dbReference>
<accession>A0ABQ2NLE3</accession>
<name>A0ABQ2NLE3_9FLAO</name>
<dbReference type="Pfam" id="PF03950">
    <property type="entry name" value="tRNA-synt_1c_C"/>
    <property type="match status" value="1"/>
</dbReference>
<dbReference type="Gene3D" id="1.10.1160.10">
    <property type="entry name" value="Glutamyl-trna Synthetase, Domain 2"/>
    <property type="match status" value="1"/>
</dbReference>
<dbReference type="Pfam" id="PF20974">
    <property type="entry name" value="tRNA-synt_1c_C2"/>
    <property type="match status" value="1"/>
</dbReference>
<comment type="similarity">
    <text evidence="10">Belongs to the class-I aminoacyl-tRNA synthetase family.</text>
</comment>
<dbReference type="PRINTS" id="PR00987">
    <property type="entry name" value="TRNASYNTHGLU"/>
</dbReference>
<protein>
    <recommendedName>
        <fullName evidence="1 9">Glutamine--tRNA ligase</fullName>
        <ecNumber evidence="1 9">6.1.1.18</ecNumber>
    </recommendedName>
</protein>
<dbReference type="Pfam" id="PF00749">
    <property type="entry name" value="tRNA-synt_1c"/>
    <property type="match status" value="1"/>
</dbReference>
<keyword evidence="4 10" id="KW-0547">Nucleotide-binding</keyword>
<evidence type="ECO:0000256" key="1">
    <source>
        <dbReference type="ARBA" id="ARBA00012836"/>
    </source>
</evidence>
<evidence type="ECO:0000259" key="11">
    <source>
        <dbReference type="Pfam" id="PF00749"/>
    </source>
</evidence>
<evidence type="ECO:0000256" key="6">
    <source>
        <dbReference type="ARBA" id="ARBA00022917"/>
    </source>
</evidence>
<feature type="domain" description="Glutamyl/glutaminyl-tRNA synthetase class Ib catalytic" evidence="11">
    <location>
        <begin position="28"/>
        <end position="339"/>
    </location>
</feature>
<dbReference type="InterPro" id="IPR050132">
    <property type="entry name" value="Gln/Glu-tRNA_Ligase"/>
</dbReference>
<evidence type="ECO:0000313" key="14">
    <source>
        <dbReference type="EMBL" id="GGP04233.1"/>
    </source>
</evidence>
<evidence type="ECO:0000256" key="8">
    <source>
        <dbReference type="ARBA" id="ARBA00048270"/>
    </source>
</evidence>
<dbReference type="PANTHER" id="PTHR43097:SF5">
    <property type="entry name" value="GLUTAMATE--TRNA LIGASE"/>
    <property type="match status" value="1"/>
</dbReference>
<dbReference type="InterPro" id="IPR001412">
    <property type="entry name" value="aa-tRNA-synth_I_CS"/>
</dbReference>
<keyword evidence="3 10" id="KW-0436">Ligase</keyword>
<dbReference type="EC" id="6.1.1.18" evidence="1 9"/>
<evidence type="ECO:0000256" key="3">
    <source>
        <dbReference type="ARBA" id="ARBA00022598"/>
    </source>
</evidence>
<evidence type="ECO:0000259" key="13">
    <source>
        <dbReference type="Pfam" id="PF20974"/>
    </source>
</evidence>
<proteinExistence type="inferred from homology"/>
<dbReference type="GO" id="GO:0016874">
    <property type="term" value="F:ligase activity"/>
    <property type="evidence" value="ECO:0007669"/>
    <property type="project" value="UniProtKB-KW"/>
</dbReference>
<dbReference type="InterPro" id="IPR020058">
    <property type="entry name" value="Glu/Gln-tRNA-synth_Ib_cat-dom"/>
</dbReference>
<dbReference type="SUPFAM" id="SSF50715">
    <property type="entry name" value="Ribosomal protein L25-like"/>
    <property type="match status" value="1"/>
</dbReference>
<dbReference type="Gene3D" id="3.40.50.620">
    <property type="entry name" value="HUPs"/>
    <property type="match status" value="1"/>
</dbReference>
<dbReference type="InterPro" id="IPR020061">
    <property type="entry name" value="Glu_tRNA_lig_a-bdl"/>
</dbReference>
<evidence type="ECO:0000256" key="9">
    <source>
        <dbReference type="NCBIfam" id="TIGR00440"/>
    </source>
</evidence>
<feature type="domain" description="tRNA synthetases class I (E and Q) anti-codon binding" evidence="13">
    <location>
        <begin position="461"/>
        <end position="535"/>
    </location>
</feature>
<reference evidence="15" key="1">
    <citation type="journal article" date="2019" name="Int. J. Syst. Evol. Microbiol.">
        <title>The Global Catalogue of Microorganisms (GCM) 10K type strain sequencing project: providing services to taxonomists for standard genome sequencing and annotation.</title>
        <authorList>
            <consortium name="The Broad Institute Genomics Platform"/>
            <consortium name="The Broad Institute Genome Sequencing Center for Infectious Disease"/>
            <person name="Wu L."/>
            <person name="Ma J."/>
        </authorList>
    </citation>
    <scope>NUCLEOTIDE SEQUENCE [LARGE SCALE GENOMIC DNA]</scope>
    <source>
        <strain evidence="15">CGMCC 1.7656</strain>
    </source>
</reference>
<feature type="domain" description="Glutamyl/glutaminyl-tRNA synthetase class Ib anti-codon binding" evidence="12">
    <location>
        <begin position="342"/>
        <end position="442"/>
    </location>
</feature>
<keyword evidence="6 10" id="KW-0648">Protein biosynthesis</keyword>
<comment type="catalytic activity">
    <reaction evidence="8">
        <text>tRNA(Gln) + L-glutamine + ATP = L-glutaminyl-tRNA(Gln) + AMP + diphosphate</text>
        <dbReference type="Rhea" id="RHEA:20121"/>
        <dbReference type="Rhea" id="RHEA-COMP:9662"/>
        <dbReference type="Rhea" id="RHEA-COMP:9681"/>
        <dbReference type="ChEBI" id="CHEBI:30616"/>
        <dbReference type="ChEBI" id="CHEBI:33019"/>
        <dbReference type="ChEBI" id="CHEBI:58359"/>
        <dbReference type="ChEBI" id="CHEBI:78442"/>
        <dbReference type="ChEBI" id="CHEBI:78521"/>
        <dbReference type="ChEBI" id="CHEBI:456215"/>
        <dbReference type="EC" id="6.1.1.18"/>
    </reaction>
</comment>
<evidence type="ECO:0000313" key="15">
    <source>
        <dbReference type="Proteomes" id="UP000620064"/>
    </source>
</evidence>
<keyword evidence="15" id="KW-1185">Reference proteome</keyword>
<dbReference type="InterPro" id="IPR020056">
    <property type="entry name" value="Rbsml_bL25/Gln-tRNA_synth_N"/>
</dbReference>
<dbReference type="InterPro" id="IPR000924">
    <property type="entry name" value="Glu/Gln-tRNA-synth"/>
</dbReference>
<dbReference type="EMBL" id="BMLV01000003">
    <property type="protein sequence ID" value="GGP04233.1"/>
    <property type="molecule type" value="Genomic_DNA"/>
</dbReference>
<evidence type="ECO:0000256" key="10">
    <source>
        <dbReference type="RuleBase" id="RU363037"/>
    </source>
</evidence>
<dbReference type="Proteomes" id="UP000620064">
    <property type="component" value="Unassembled WGS sequence"/>
</dbReference>
<sequence>MEVEEKKPLNFIEQIIENDIENGLDATKLRFRFPPEPNGYLHVGHTKAICINFGLGEKYGAPVNLRFDDTNPEKEEQEFVDAIKEDIKWLGFTYDQELYASDYFQQLYDWAVEMIKQGKAYVDEQPSELITEQRKNPTEPGIDSPYRNRPIEESLNLFEKMKNGEFEEGTMSLRAKIDMTSPNMNMRDPVMYRILKRPHHRTGEKWKIYPMYDWAHGESDYLEQISHSLCSLEFENHRPLYDWYLDQVYEDGKVRNKQREFARMNVTYMVTSKRKLQRLVAENVVTGWDDPRMPTISGMRRLGYTPKSIREFIDRVGVAKRENLINIQLLEFCVREDLNKIATRVMSVVNPVKLVIENYPEGKEEWLETENNPEDENAGTRQVPFSKELYIEREDFMEEAPKKFFRLTIGGEVRLKSAYIIKATRVEKDENGEITTIYATYDEDSKSGSGTEASMRKVKGTLHWVSAKHALPIEIRVYDRLFTNEQPDAEKETDFMEFVNKDSLKVIEGYAEPSLKNAKVEDHYQFQRIGYFTLDKDSTDEKLVFNRTVTLKDSFKLEQ</sequence>
<dbReference type="PROSITE" id="PS00178">
    <property type="entry name" value="AA_TRNA_LIGASE_I"/>
    <property type="match status" value="1"/>
</dbReference>
<comment type="caution">
    <text evidence="14">The sequence shown here is derived from an EMBL/GenBank/DDBJ whole genome shotgun (WGS) entry which is preliminary data.</text>
</comment>
<dbReference type="PANTHER" id="PTHR43097">
    <property type="entry name" value="GLUTAMINE-TRNA LIGASE"/>
    <property type="match status" value="1"/>
</dbReference>